<protein>
    <recommendedName>
        <fullName evidence="1">Abortive phage infection protein C-terminal domain-containing protein</fullName>
    </recommendedName>
</protein>
<dbReference type="AlphaFoldDB" id="A0A6S6UFK6"/>
<evidence type="ECO:0000259" key="1">
    <source>
        <dbReference type="Pfam" id="PF10592"/>
    </source>
</evidence>
<gene>
    <name evidence="2" type="ORF">HELGO_WM66696</name>
</gene>
<feature type="domain" description="Abortive phage infection protein C-terminal" evidence="1">
    <location>
        <begin position="262"/>
        <end position="493"/>
    </location>
</feature>
<evidence type="ECO:0000313" key="2">
    <source>
        <dbReference type="EMBL" id="CAA6827777.1"/>
    </source>
</evidence>
<sequence length="618" mass="73014">MKVKSFHKIIDAELEEVLTKYKGDVELHRHKNDEQNKGYAFLIWFLEFYGQKSLYKNYITDGKDDKSCDIIFSNIDSQGQEIFYIIQSKWVQYSEKKKDSSYPVIKKEEFNAALTDFSTILSGTKQEGRNERFNKKHEELITHLEKNGKAKFLFFTLGAFNDEVEENIKAFNKDHAPNITLEVIDASKLKRDYIEFKFKKIKTSNPLEYHYDPEDGEIEIDITRFSTKRDFVEYEGREKGYIFLLKPYTVYKLFDKFKYSLFFKNVRNPLPESNYNKNIVETLKKKPNAFWYFNNGITAITKVIPDIGEHAKSVKLTGLQVINGAQTVYSIYKTYEEASDLERKIMDSDVRITLRLIRSSDEEFNLDITRFTNSQNPMHERDFVANDPIQKRLQLESFDTDFWYETRRGEFHEVGKLKNSILVIPNETFVEAYLAFHLQRPLDSIINKDKFFISHKQDKDGLYERIFNDATQFEDMHASFLMWRLILSISDEDLPNLLELVLNVFIFSLAFSRVILSQYLRLKYPESNNPINLNKFIITSFSGKNESFKTIYKLLVFSINKIFVCCVGKEQQFSDEKLFKFIESQVSYDTLKQEFEESDFTIEDIDNYKPKNINSLFK</sequence>
<dbReference type="EMBL" id="CACVAS010000164">
    <property type="protein sequence ID" value="CAA6827777.1"/>
    <property type="molecule type" value="Genomic_DNA"/>
</dbReference>
<name>A0A6S6UFK6_9BACT</name>
<proteinExistence type="predicted"/>
<dbReference type="InterPro" id="IPR018891">
    <property type="entry name" value="AIPR_C"/>
</dbReference>
<reference evidence="2" key="1">
    <citation type="submission" date="2020-01" db="EMBL/GenBank/DDBJ databases">
        <authorList>
            <person name="Meier V. D."/>
            <person name="Meier V D."/>
        </authorList>
    </citation>
    <scope>NUCLEOTIDE SEQUENCE</scope>
    <source>
        <strain evidence="2">HLG_WM_MAG_01</strain>
    </source>
</reference>
<organism evidence="2">
    <name type="scientific">uncultured Sulfurovum sp</name>
    <dbReference type="NCBI Taxonomy" id="269237"/>
    <lineage>
        <taxon>Bacteria</taxon>
        <taxon>Pseudomonadati</taxon>
        <taxon>Campylobacterota</taxon>
        <taxon>Epsilonproteobacteria</taxon>
        <taxon>Campylobacterales</taxon>
        <taxon>Sulfurovaceae</taxon>
        <taxon>Sulfurovum</taxon>
        <taxon>environmental samples</taxon>
    </lineage>
</organism>
<accession>A0A6S6UFK6</accession>
<dbReference type="Pfam" id="PF10592">
    <property type="entry name" value="AIPR"/>
    <property type="match status" value="1"/>
</dbReference>